<dbReference type="HOGENOM" id="CLU_2222408_0_0_1"/>
<dbReference type="STRING" id="857340.A0A086T0J8"/>
<name>A0A086T0J8_HAPC1</name>
<dbReference type="EMBL" id="JPKY01000083">
    <property type="protein sequence ID" value="KFH42880.1"/>
    <property type="molecule type" value="Genomic_DNA"/>
</dbReference>
<dbReference type="AlphaFoldDB" id="A0A086T0J8"/>
<dbReference type="Proteomes" id="UP000029964">
    <property type="component" value="Unassembled WGS sequence"/>
</dbReference>
<gene>
    <name evidence="1" type="ORF">ACRE_064010</name>
</gene>
<organism evidence="1 2">
    <name type="scientific">Hapsidospora chrysogenum (strain ATCC 11550 / CBS 779.69 / DSM 880 / IAM 14645 / JCM 23072 / IMI 49137)</name>
    <name type="common">Acremonium chrysogenum</name>
    <dbReference type="NCBI Taxonomy" id="857340"/>
    <lineage>
        <taxon>Eukaryota</taxon>
        <taxon>Fungi</taxon>
        <taxon>Dikarya</taxon>
        <taxon>Ascomycota</taxon>
        <taxon>Pezizomycotina</taxon>
        <taxon>Sordariomycetes</taxon>
        <taxon>Hypocreomycetidae</taxon>
        <taxon>Hypocreales</taxon>
        <taxon>Bionectriaceae</taxon>
        <taxon>Hapsidospora</taxon>
    </lineage>
</organism>
<protein>
    <submittedName>
        <fullName evidence="1">Uncharacterized protein</fullName>
    </submittedName>
</protein>
<reference evidence="2" key="1">
    <citation type="journal article" date="2014" name="Genome Announc.">
        <title>Genome sequence and annotation of Acremonium chrysogenum, producer of the beta-lactam antibiotic cephalosporin C.</title>
        <authorList>
            <person name="Terfehr D."/>
            <person name="Dahlmann T.A."/>
            <person name="Specht T."/>
            <person name="Zadra I."/>
            <person name="Kuernsteiner H."/>
            <person name="Kueck U."/>
        </authorList>
    </citation>
    <scope>NUCLEOTIDE SEQUENCE [LARGE SCALE GENOMIC DNA]</scope>
    <source>
        <strain evidence="2">ATCC 11550 / CBS 779.69 / DSM 880 / IAM 14645 / JCM 23072 / IMI 49137</strain>
    </source>
</reference>
<dbReference type="OrthoDB" id="2687876at2759"/>
<evidence type="ECO:0000313" key="2">
    <source>
        <dbReference type="Proteomes" id="UP000029964"/>
    </source>
</evidence>
<proteinExistence type="predicted"/>
<comment type="caution">
    <text evidence="1">The sequence shown here is derived from an EMBL/GenBank/DDBJ whole genome shotgun (WGS) entry which is preliminary data.</text>
</comment>
<accession>A0A086T0J8</accession>
<sequence>MNLVDFLHQYRMVFEQCPNVLRAIINIDAKHFDCQTLFKVLSTSKRATCGCSGQYLYPITCKRVCFSCLTCYPLYYPVSAELSTTYTGIRRRELERLPHVFSLPGR</sequence>
<evidence type="ECO:0000313" key="1">
    <source>
        <dbReference type="EMBL" id="KFH42880.1"/>
    </source>
</evidence>
<keyword evidence="2" id="KW-1185">Reference proteome</keyword>